<evidence type="ECO:0000256" key="2">
    <source>
        <dbReference type="ARBA" id="ARBA00022723"/>
    </source>
</evidence>
<organism evidence="4">
    <name type="scientific">Anthurium amnicola</name>
    <dbReference type="NCBI Taxonomy" id="1678845"/>
    <lineage>
        <taxon>Eukaryota</taxon>
        <taxon>Viridiplantae</taxon>
        <taxon>Streptophyta</taxon>
        <taxon>Embryophyta</taxon>
        <taxon>Tracheophyta</taxon>
        <taxon>Spermatophyta</taxon>
        <taxon>Magnoliopsida</taxon>
        <taxon>Liliopsida</taxon>
        <taxon>Araceae</taxon>
        <taxon>Pothoideae</taxon>
        <taxon>Potheae</taxon>
        <taxon>Anthurium</taxon>
    </lineage>
</organism>
<comment type="similarity">
    <text evidence="1">Belongs to the UPF0587 family.</text>
</comment>
<evidence type="ECO:0000313" key="4">
    <source>
        <dbReference type="EMBL" id="JAT59275.1"/>
    </source>
</evidence>
<dbReference type="PANTHER" id="PTHR12857">
    <property type="entry name" value="CXXC MOTIF CONTAINING ZINC BINDING PROTEIN"/>
    <property type="match status" value="1"/>
</dbReference>
<dbReference type="GO" id="GO:0008270">
    <property type="term" value="F:zinc ion binding"/>
    <property type="evidence" value="ECO:0007669"/>
    <property type="project" value="TreeGrafter"/>
</dbReference>
<keyword evidence="2" id="KW-0479">Metal-binding</keyword>
<dbReference type="Pfam" id="PF05907">
    <property type="entry name" value="CXXC_Zn-b_euk"/>
    <property type="match status" value="1"/>
</dbReference>
<name>A0A1D1YXB7_9ARAE</name>
<dbReference type="AlphaFoldDB" id="A0A1D1YXB7"/>
<dbReference type="EMBL" id="GDJX01008661">
    <property type="protein sequence ID" value="JAT59275.1"/>
    <property type="molecule type" value="Transcribed_RNA"/>
</dbReference>
<evidence type="ECO:0000313" key="5">
    <source>
        <dbReference type="EMBL" id="JAT62953.1"/>
    </source>
</evidence>
<dbReference type="SUPFAM" id="SSF141678">
    <property type="entry name" value="MAL13P1.257-like"/>
    <property type="match status" value="1"/>
</dbReference>
<protein>
    <submittedName>
        <fullName evidence="4">UPF0587 protein C1orf123</fullName>
    </submittedName>
</protein>
<dbReference type="PANTHER" id="PTHR12857:SF0">
    <property type="entry name" value="CXXC MOTIF CONTAINING ZINC BINDING PROTEIN"/>
    <property type="match status" value="1"/>
</dbReference>
<gene>
    <name evidence="4" type="primary">CA123_0</name>
    <name evidence="5" type="synonym">CA123_2</name>
    <name evidence="5" type="ORF">g.25984</name>
    <name evidence="4" type="ORF">g.25985</name>
</gene>
<accession>A0A1D1YXB7</accession>
<sequence length="176" mass="19499">MPFFLLSYKADLDNLTGLQPRGGCDDPNYGYFFKLKCESCGEITQKETCVMLSETVDLHNSRGTAHLVQKCKFCARGGSILMIPGHGKPLTLESSESQLPVPLMVFECRGFEPVEFAFGDGWKAESTSGTVYEIDLSQGEFAEYDEDGQCPVGLSNLEASFKVVHKKSKWGQTVYE</sequence>
<dbReference type="InterPro" id="IPR008584">
    <property type="entry name" value="CXXC_Zn-binding_euk"/>
</dbReference>
<dbReference type="EMBL" id="GDJX01004983">
    <property type="protein sequence ID" value="JAT62953.1"/>
    <property type="molecule type" value="Transcribed_RNA"/>
</dbReference>
<evidence type="ECO:0000256" key="1">
    <source>
        <dbReference type="ARBA" id="ARBA00007818"/>
    </source>
</evidence>
<evidence type="ECO:0000256" key="3">
    <source>
        <dbReference type="ARBA" id="ARBA00022833"/>
    </source>
</evidence>
<reference evidence="4" key="1">
    <citation type="submission" date="2015-07" db="EMBL/GenBank/DDBJ databases">
        <title>Transcriptome Assembly of Anthurium amnicola.</title>
        <authorList>
            <person name="Suzuki J."/>
        </authorList>
    </citation>
    <scope>NUCLEOTIDE SEQUENCE</scope>
</reference>
<proteinExistence type="inferred from homology"/>
<keyword evidence="3" id="KW-0862">Zinc</keyword>